<evidence type="ECO:0000313" key="2">
    <source>
        <dbReference type="EMBL" id="NEA26155.1"/>
    </source>
</evidence>
<dbReference type="Proteomes" id="UP000475532">
    <property type="component" value="Unassembled WGS sequence"/>
</dbReference>
<evidence type="ECO:0000259" key="1">
    <source>
        <dbReference type="SMART" id="SM00858"/>
    </source>
</evidence>
<dbReference type="RefSeq" id="WP_163060280.1">
    <property type="nucleotide sequence ID" value="NZ_JAAGLI010000734.1"/>
</dbReference>
<dbReference type="InterPro" id="IPR013974">
    <property type="entry name" value="SAF"/>
</dbReference>
<dbReference type="CDD" id="cd11614">
    <property type="entry name" value="SAF_CpaB_FlgA_like"/>
    <property type="match status" value="1"/>
</dbReference>
<dbReference type="Pfam" id="PF08666">
    <property type="entry name" value="SAF"/>
    <property type="match status" value="1"/>
</dbReference>
<accession>A0A6L9QLE2</accession>
<reference evidence="2 3" key="1">
    <citation type="submission" date="2020-01" db="EMBL/GenBank/DDBJ databases">
        <title>Insect and environment-associated Actinomycetes.</title>
        <authorList>
            <person name="Currrie C."/>
            <person name="Chevrette M."/>
            <person name="Carlson C."/>
            <person name="Stubbendieck R."/>
            <person name="Wendt-Pienkowski E."/>
        </authorList>
    </citation>
    <scope>NUCLEOTIDE SEQUENCE [LARGE SCALE GENOMIC DNA]</scope>
    <source>
        <strain evidence="2 3">SID10258</strain>
    </source>
</reference>
<dbReference type="SMART" id="SM00858">
    <property type="entry name" value="SAF"/>
    <property type="match status" value="1"/>
</dbReference>
<evidence type="ECO:0000313" key="3">
    <source>
        <dbReference type="Proteomes" id="UP000475532"/>
    </source>
</evidence>
<proteinExistence type="predicted"/>
<name>A0A6L9QLE2_9ACTN</name>
<sequence length="211" mass="21400">MSPRLARLRRPLASLFAAAAAGLALLALRPGPPPSVRVLSAARDLPAGTTLTAADLSHVDLPPPAVPSGVFRSSAVGRLLAGPMRKGEPLTDTRVLGEALLKGYAPGTVATPIRIADRAAAHLLHPGDHIDVLSTPPSDTLPPTETTTTPLQTKWGSARVVVSGVPVVAIPPPAEDGGQEGALIVLATDRAQALALAAAAPQPLSLTITAN</sequence>
<dbReference type="EMBL" id="JAAGLI010000734">
    <property type="protein sequence ID" value="NEA26155.1"/>
    <property type="molecule type" value="Genomic_DNA"/>
</dbReference>
<gene>
    <name evidence="2" type="primary">cpaB</name>
    <name evidence="2" type="ORF">G3I70_27205</name>
</gene>
<feature type="domain" description="SAF" evidence="1">
    <location>
        <begin position="36"/>
        <end position="96"/>
    </location>
</feature>
<organism evidence="2 3">
    <name type="scientific">Actinomadura bangladeshensis</name>
    <dbReference type="NCBI Taxonomy" id="453573"/>
    <lineage>
        <taxon>Bacteria</taxon>
        <taxon>Bacillati</taxon>
        <taxon>Actinomycetota</taxon>
        <taxon>Actinomycetes</taxon>
        <taxon>Streptosporangiales</taxon>
        <taxon>Thermomonosporaceae</taxon>
        <taxon>Actinomadura</taxon>
    </lineage>
</organism>
<dbReference type="AlphaFoldDB" id="A0A6L9QLE2"/>
<dbReference type="InterPro" id="IPR017592">
    <property type="entry name" value="Pilus_assmbl_Flp-typ_CpaB"/>
</dbReference>
<comment type="caution">
    <text evidence="2">The sequence shown here is derived from an EMBL/GenBank/DDBJ whole genome shotgun (WGS) entry which is preliminary data.</text>
</comment>
<protein>
    <submittedName>
        <fullName evidence="2">Flp pilus assembly protein CpaB</fullName>
    </submittedName>
</protein>
<dbReference type="NCBIfam" id="TIGR03177">
    <property type="entry name" value="pilus_cpaB"/>
    <property type="match status" value="1"/>
</dbReference>